<keyword evidence="3" id="KW-0963">Cytoplasm</keyword>
<evidence type="ECO:0000313" key="8">
    <source>
        <dbReference type="EMBL" id="KAK7791908.1"/>
    </source>
</evidence>
<dbReference type="AlphaFoldDB" id="A0AAN9V5G7"/>
<gene>
    <name evidence="8" type="ORF">R5R35_005427</name>
</gene>
<dbReference type="PANTHER" id="PTHR13438:SF2">
    <property type="entry name" value="AMINOACYL TRNA SYNTHASE COMPLEX-INTERACTING MULTIFUNCTIONAL PROTEIN 2"/>
    <property type="match status" value="1"/>
</dbReference>
<dbReference type="GO" id="GO:0017101">
    <property type="term" value="C:aminoacyl-tRNA synthetase multienzyme complex"/>
    <property type="evidence" value="ECO:0007669"/>
    <property type="project" value="InterPro"/>
</dbReference>
<keyword evidence="6" id="KW-0175">Coiled coil</keyword>
<dbReference type="InterPro" id="IPR041503">
    <property type="entry name" value="AIMP2_thioredoxin"/>
</dbReference>
<dbReference type="PANTHER" id="PTHR13438">
    <property type="entry name" value="AMINOACYL TRNA SYNTHASE COMPLEX-INTERACTING MULTIFUNCTIONAL PROTEIN"/>
    <property type="match status" value="1"/>
</dbReference>
<evidence type="ECO:0000256" key="6">
    <source>
        <dbReference type="SAM" id="Coils"/>
    </source>
</evidence>
<dbReference type="EMBL" id="JAZDUA010000488">
    <property type="protein sequence ID" value="KAK7791908.1"/>
    <property type="molecule type" value="Genomic_DNA"/>
</dbReference>
<evidence type="ECO:0000256" key="2">
    <source>
        <dbReference type="ARBA" id="ARBA00004514"/>
    </source>
</evidence>
<dbReference type="Gene3D" id="1.20.1050.130">
    <property type="match status" value="1"/>
</dbReference>
<name>A0AAN9V5G7_9ORTH</name>
<protein>
    <recommendedName>
        <fullName evidence="7">AIMP2 thioredoxin-like domain-containing protein</fullName>
    </recommendedName>
</protein>
<comment type="caution">
    <text evidence="8">The sequence shown here is derived from an EMBL/GenBank/DDBJ whole genome shotgun (WGS) entry which is preliminary data.</text>
</comment>
<sequence>MNGPNSMYKMRPIIKLAEEIDLPKCMYKMKVIQNSHCVVQKDRSTNDRLASAITEQKPMPEVVALENRQEAILVQLAQLKQQLNNLREQLKKPTSCTSIKIQVQNTYKNGLHEEIVVKANPKRPPYSLLALNRLLQNSINIRNYVHSTTEDLGEILKQFNKTSNSPLFNIRLIWKDVPDTEFLISPTKHSGITTEVNLLRFLSRSGPPELNYEASGDAVFASIADELLDTCYRIVKETTIKGRQIHFKLFGAALQKYQFLMGDTVSVVDIAGWSALKQIGYVSKDLPSNVNKWIERCNHIFGVNVAH</sequence>
<evidence type="ECO:0000256" key="5">
    <source>
        <dbReference type="ARBA" id="ARBA00023242"/>
    </source>
</evidence>
<dbReference type="SUPFAM" id="SSF47616">
    <property type="entry name" value="GST C-terminal domain-like"/>
    <property type="match status" value="1"/>
</dbReference>
<keyword evidence="5" id="KW-0539">Nucleus</keyword>
<proteinExistence type="predicted"/>
<dbReference type="Pfam" id="PF18569">
    <property type="entry name" value="Thioredoxin_16"/>
    <property type="match status" value="1"/>
</dbReference>
<feature type="domain" description="AIMP2 thioredoxin-like" evidence="7">
    <location>
        <begin position="113"/>
        <end position="192"/>
    </location>
</feature>
<evidence type="ECO:0000313" key="9">
    <source>
        <dbReference type="Proteomes" id="UP001378592"/>
    </source>
</evidence>
<comment type="subcellular location">
    <subcellularLocation>
        <location evidence="2">Cytoplasm</location>
        <location evidence="2">Cytosol</location>
    </subcellularLocation>
    <subcellularLocation>
        <location evidence="1">Nucleus</location>
    </subcellularLocation>
</comment>
<keyword evidence="9" id="KW-1185">Reference proteome</keyword>
<dbReference type="GO" id="GO:0006412">
    <property type="term" value="P:translation"/>
    <property type="evidence" value="ECO:0007669"/>
    <property type="project" value="UniProtKB-KW"/>
</dbReference>
<evidence type="ECO:0000256" key="4">
    <source>
        <dbReference type="ARBA" id="ARBA00022917"/>
    </source>
</evidence>
<dbReference type="Proteomes" id="UP001378592">
    <property type="component" value="Unassembled WGS sequence"/>
</dbReference>
<dbReference type="GO" id="GO:0005829">
    <property type="term" value="C:cytosol"/>
    <property type="evidence" value="ECO:0007669"/>
    <property type="project" value="UniProtKB-SubCell"/>
</dbReference>
<organism evidence="8 9">
    <name type="scientific">Gryllus longicercus</name>
    <dbReference type="NCBI Taxonomy" id="2509291"/>
    <lineage>
        <taxon>Eukaryota</taxon>
        <taxon>Metazoa</taxon>
        <taxon>Ecdysozoa</taxon>
        <taxon>Arthropoda</taxon>
        <taxon>Hexapoda</taxon>
        <taxon>Insecta</taxon>
        <taxon>Pterygota</taxon>
        <taxon>Neoptera</taxon>
        <taxon>Polyneoptera</taxon>
        <taxon>Orthoptera</taxon>
        <taxon>Ensifera</taxon>
        <taxon>Gryllidea</taxon>
        <taxon>Grylloidea</taxon>
        <taxon>Gryllidae</taxon>
        <taxon>Gryllinae</taxon>
        <taxon>Gryllus</taxon>
    </lineage>
</organism>
<dbReference type="InterPro" id="IPR042360">
    <property type="entry name" value="AIMP2"/>
</dbReference>
<evidence type="ECO:0000256" key="3">
    <source>
        <dbReference type="ARBA" id="ARBA00022490"/>
    </source>
</evidence>
<evidence type="ECO:0000259" key="7">
    <source>
        <dbReference type="Pfam" id="PF18569"/>
    </source>
</evidence>
<dbReference type="InterPro" id="IPR036282">
    <property type="entry name" value="Glutathione-S-Trfase_C_sf"/>
</dbReference>
<evidence type="ECO:0000256" key="1">
    <source>
        <dbReference type="ARBA" id="ARBA00004123"/>
    </source>
</evidence>
<dbReference type="GO" id="GO:0005634">
    <property type="term" value="C:nucleus"/>
    <property type="evidence" value="ECO:0007669"/>
    <property type="project" value="UniProtKB-SubCell"/>
</dbReference>
<feature type="coiled-coil region" evidence="6">
    <location>
        <begin position="62"/>
        <end position="89"/>
    </location>
</feature>
<accession>A0AAN9V5G7</accession>
<keyword evidence="4" id="KW-0648">Protein biosynthesis</keyword>
<reference evidence="8 9" key="1">
    <citation type="submission" date="2024-03" db="EMBL/GenBank/DDBJ databases">
        <title>The genome assembly and annotation of the cricket Gryllus longicercus Weissman &amp; Gray.</title>
        <authorList>
            <person name="Szrajer S."/>
            <person name="Gray D."/>
            <person name="Ylla G."/>
        </authorList>
    </citation>
    <scope>NUCLEOTIDE SEQUENCE [LARGE SCALE GENOMIC DNA]</scope>
    <source>
        <strain evidence="8">DAG 2021-001</strain>
        <tissue evidence="8">Whole body minus gut</tissue>
    </source>
</reference>